<name>A0ABW0AEK5_9ACTN</name>
<protein>
    <submittedName>
        <fullName evidence="2">Uncharacterized protein</fullName>
    </submittedName>
</protein>
<accession>A0ABW0AEK5</accession>
<gene>
    <name evidence="2" type="ORF">ACFPRH_00360</name>
</gene>
<feature type="compositionally biased region" description="Low complexity" evidence="1">
    <location>
        <begin position="56"/>
        <end position="71"/>
    </location>
</feature>
<reference evidence="3" key="1">
    <citation type="journal article" date="2019" name="Int. J. Syst. Evol. Microbiol.">
        <title>The Global Catalogue of Microorganisms (GCM) 10K type strain sequencing project: providing services to taxonomists for standard genome sequencing and annotation.</title>
        <authorList>
            <consortium name="The Broad Institute Genomics Platform"/>
            <consortium name="The Broad Institute Genome Sequencing Center for Infectious Disease"/>
            <person name="Wu L."/>
            <person name="Ma J."/>
        </authorList>
    </citation>
    <scope>NUCLEOTIDE SEQUENCE [LARGE SCALE GENOMIC DNA]</scope>
    <source>
        <strain evidence="3">PCU 266</strain>
    </source>
</reference>
<dbReference type="EMBL" id="JBHSKP010000001">
    <property type="protein sequence ID" value="MFC5150179.1"/>
    <property type="molecule type" value="Genomic_DNA"/>
</dbReference>
<dbReference type="RefSeq" id="WP_344472704.1">
    <property type="nucleotide sequence ID" value="NZ_BAAASB010000002.1"/>
</dbReference>
<evidence type="ECO:0000256" key="1">
    <source>
        <dbReference type="SAM" id="MobiDB-lite"/>
    </source>
</evidence>
<keyword evidence="3" id="KW-1185">Reference proteome</keyword>
<feature type="region of interest" description="Disordered" evidence="1">
    <location>
        <begin position="50"/>
        <end position="99"/>
    </location>
</feature>
<organism evidence="2 3">
    <name type="scientific">Streptomyces amakusaensis</name>
    <dbReference type="NCBI Taxonomy" id="67271"/>
    <lineage>
        <taxon>Bacteria</taxon>
        <taxon>Bacillati</taxon>
        <taxon>Actinomycetota</taxon>
        <taxon>Actinomycetes</taxon>
        <taxon>Kitasatosporales</taxon>
        <taxon>Streptomycetaceae</taxon>
        <taxon>Streptomyces</taxon>
    </lineage>
</organism>
<comment type="caution">
    <text evidence="2">The sequence shown here is derived from an EMBL/GenBank/DDBJ whole genome shotgun (WGS) entry which is preliminary data.</text>
</comment>
<evidence type="ECO:0000313" key="2">
    <source>
        <dbReference type="EMBL" id="MFC5150179.1"/>
    </source>
</evidence>
<sequence>MPTAVTRPDSRSTTESAARMVEGRWAMASRVHSAESRSMVRVSAASFAASNWEVGSSRSSSRSPSTKPSPVRSREYAAKAESTASARSTARVFVGPGGP</sequence>
<proteinExistence type="predicted"/>
<feature type="compositionally biased region" description="Low complexity" evidence="1">
    <location>
        <begin position="79"/>
        <end position="91"/>
    </location>
</feature>
<dbReference type="Proteomes" id="UP001596160">
    <property type="component" value="Unassembled WGS sequence"/>
</dbReference>
<evidence type="ECO:0000313" key="3">
    <source>
        <dbReference type="Proteomes" id="UP001596160"/>
    </source>
</evidence>